<comment type="caution">
    <text evidence="1">The sequence shown here is derived from an EMBL/GenBank/DDBJ whole genome shotgun (WGS) entry which is preliminary data.</text>
</comment>
<evidence type="ECO:0000313" key="1">
    <source>
        <dbReference type="EMBL" id="RIA93961.1"/>
    </source>
</evidence>
<dbReference type="STRING" id="658196.A0A397TG22"/>
<keyword evidence="2" id="KW-1185">Reference proteome</keyword>
<dbReference type="AlphaFoldDB" id="A0A397TG22"/>
<dbReference type="EMBL" id="QKYT01000093">
    <property type="protein sequence ID" value="RIA93961.1"/>
    <property type="molecule type" value="Genomic_DNA"/>
</dbReference>
<evidence type="ECO:0008006" key="3">
    <source>
        <dbReference type="Google" id="ProtNLM"/>
    </source>
</evidence>
<accession>A0A397TG22</accession>
<organism evidence="1 2">
    <name type="scientific">Glomus cerebriforme</name>
    <dbReference type="NCBI Taxonomy" id="658196"/>
    <lineage>
        <taxon>Eukaryota</taxon>
        <taxon>Fungi</taxon>
        <taxon>Fungi incertae sedis</taxon>
        <taxon>Mucoromycota</taxon>
        <taxon>Glomeromycotina</taxon>
        <taxon>Glomeromycetes</taxon>
        <taxon>Glomerales</taxon>
        <taxon>Glomeraceae</taxon>
        <taxon>Glomus</taxon>
    </lineage>
</organism>
<reference evidence="1 2" key="1">
    <citation type="submission" date="2018-06" db="EMBL/GenBank/DDBJ databases">
        <title>Comparative genomics reveals the genomic features of Rhizophagus irregularis, R. cerebriforme, R. diaphanum and Gigaspora rosea, and their symbiotic lifestyle signature.</title>
        <authorList>
            <person name="Morin E."/>
            <person name="San Clemente H."/>
            <person name="Chen E.C.H."/>
            <person name="De La Providencia I."/>
            <person name="Hainaut M."/>
            <person name="Kuo A."/>
            <person name="Kohler A."/>
            <person name="Murat C."/>
            <person name="Tang N."/>
            <person name="Roy S."/>
            <person name="Loubradou J."/>
            <person name="Henrissat B."/>
            <person name="Grigoriev I.V."/>
            <person name="Corradi N."/>
            <person name="Roux C."/>
            <person name="Martin F.M."/>
        </authorList>
    </citation>
    <scope>NUCLEOTIDE SEQUENCE [LARGE SCALE GENOMIC DNA]</scope>
    <source>
        <strain evidence="1 2">DAOM 227022</strain>
    </source>
</reference>
<evidence type="ECO:0000313" key="2">
    <source>
        <dbReference type="Proteomes" id="UP000265703"/>
    </source>
</evidence>
<name>A0A397TG22_9GLOM</name>
<dbReference type="Proteomes" id="UP000265703">
    <property type="component" value="Unassembled WGS sequence"/>
</dbReference>
<proteinExistence type="predicted"/>
<dbReference type="OrthoDB" id="2371069at2759"/>
<protein>
    <recommendedName>
        <fullName evidence="3">SAM domain-containing protein</fullName>
    </recommendedName>
</protein>
<sequence length="396" mass="45494">MEYLINTCLNCKKCLYCEDKLIKVTYSRISTPDLPFNQLEYIQESISQFDYSLDTNTKFKFTFCSACNSTFQRKKFTSISKNTTQKYNSKENNSVDDVLINKFEIIEPEEAKQIISFNLVIKLFNTTALPSKWVEIEASSLDDILADVYYFIKKLTSDDEIMHSDYLVTFKPEKVTGSGAQLVDMHDYKKFLLDYKKLSDENKNMTIIISLKKKEKKEKQSKRKRVLALDLEESESKNVDLHKKKNAILKMANFSEIIQQEGHMPNLPIFIQSSSVKKKSKTPSTPTNLNSNPILFFFAIPPQIVSFSQNSNIINSLNSPLSSPKQAVPSLDEFFIKLNESDNTGEFANFKKIFEDERISVNQIYNLTDAKFDQLGINKIDFITEKLDSIGLKSGE</sequence>
<gene>
    <name evidence="1" type="ORF">C1645_818723</name>
</gene>